<dbReference type="PANTHER" id="PTHR43685">
    <property type="entry name" value="GLYCOSYLTRANSFERASE"/>
    <property type="match status" value="1"/>
</dbReference>
<name>A0A2U2DP96_9HYPH</name>
<protein>
    <recommendedName>
        <fullName evidence="1">Glycosyltransferase 2-like domain-containing protein</fullName>
    </recommendedName>
</protein>
<evidence type="ECO:0000313" key="2">
    <source>
        <dbReference type="EMBL" id="PWE55059.1"/>
    </source>
</evidence>
<keyword evidence="3" id="KW-1185">Reference proteome</keyword>
<organism evidence="2 3">
    <name type="scientific">Metarhizobium album</name>
    <dbReference type="NCBI Taxonomy" id="2182425"/>
    <lineage>
        <taxon>Bacteria</taxon>
        <taxon>Pseudomonadati</taxon>
        <taxon>Pseudomonadota</taxon>
        <taxon>Alphaproteobacteria</taxon>
        <taxon>Hyphomicrobiales</taxon>
        <taxon>Rhizobiaceae</taxon>
        <taxon>Metarhizobium</taxon>
    </lineage>
</organism>
<dbReference type="InterPro" id="IPR050834">
    <property type="entry name" value="Glycosyltransf_2"/>
</dbReference>
<reference evidence="2 3" key="1">
    <citation type="submission" date="2018-05" db="EMBL/GenBank/DDBJ databases">
        <title>The draft genome of strain NS-104.</title>
        <authorList>
            <person name="Hang P."/>
            <person name="Jiang J."/>
        </authorList>
    </citation>
    <scope>NUCLEOTIDE SEQUENCE [LARGE SCALE GENOMIC DNA]</scope>
    <source>
        <strain evidence="2 3">NS-104</strain>
    </source>
</reference>
<feature type="domain" description="Glycosyltransferase 2-like" evidence="1">
    <location>
        <begin position="9"/>
        <end position="160"/>
    </location>
</feature>
<accession>A0A2U2DP96</accession>
<gene>
    <name evidence="2" type="ORF">DEM27_16550</name>
</gene>
<dbReference type="RefSeq" id="WP_109459357.1">
    <property type="nucleotide sequence ID" value="NZ_QFBC01000007.1"/>
</dbReference>
<dbReference type="PANTHER" id="PTHR43685:SF2">
    <property type="entry name" value="GLYCOSYLTRANSFERASE 2-LIKE DOMAIN-CONTAINING PROTEIN"/>
    <property type="match status" value="1"/>
</dbReference>
<dbReference type="InterPro" id="IPR001173">
    <property type="entry name" value="Glyco_trans_2-like"/>
</dbReference>
<dbReference type="EMBL" id="QFBC01000007">
    <property type="protein sequence ID" value="PWE55059.1"/>
    <property type="molecule type" value="Genomic_DNA"/>
</dbReference>
<dbReference type="OrthoDB" id="9794124at2"/>
<evidence type="ECO:0000313" key="3">
    <source>
        <dbReference type="Proteomes" id="UP000245252"/>
    </source>
</evidence>
<dbReference type="Gene3D" id="3.90.550.10">
    <property type="entry name" value="Spore Coat Polysaccharide Biosynthesis Protein SpsA, Chain A"/>
    <property type="match status" value="1"/>
</dbReference>
<dbReference type="AlphaFoldDB" id="A0A2U2DP96"/>
<proteinExistence type="predicted"/>
<comment type="caution">
    <text evidence="2">The sequence shown here is derived from an EMBL/GenBank/DDBJ whole genome shotgun (WGS) entry which is preliminary data.</text>
</comment>
<sequence>MRQQTGGFSVIIPWHRGFDRLRRAVLSVERQNHAASEIIIICNGPAFAETDRVRRQFRGDKVKVIGLPEANANAARNAGIHAATARYCALLDCDDEYLPAMLEQAAAHLARFPQSIVSIAGLRQRASGARWVFPRRAMKAEEDVASFFMTDGNFLLTSSLAMQTRTAAELLFDPDIEKFQDLDFLMRAEKQGYRIDVLLQPGYIYHDEEKEGRLSHDIDFSRHAAWADRNVLLTPKARAAFLARAVAQHDLPANLCRNLLLMWRGYRIGHIPLVQSMAMTARHLLPHRLRTPLFELFLAHLRR</sequence>
<dbReference type="Pfam" id="PF00535">
    <property type="entry name" value="Glycos_transf_2"/>
    <property type="match status" value="1"/>
</dbReference>
<evidence type="ECO:0000259" key="1">
    <source>
        <dbReference type="Pfam" id="PF00535"/>
    </source>
</evidence>
<dbReference type="CDD" id="cd00761">
    <property type="entry name" value="Glyco_tranf_GTA_type"/>
    <property type="match status" value="1"/>
</dbReference>
<dbReference type="InterPro" id="IPR029044">
    <property type="entry name" value="Nucleotide-diphossugar_trans"/>
</dbReference>
<dbReference type="SUPFAM" id="SSF53448">
    <property type="entry name" value="Nucleotide-diphospho-sugar transferases"/>
    <property type="match status" value="1"/>
</dbReference>
<dbReference type="Proteomes" id="UP000245252">
    <property type="component" value="Unassembled WGS sequence"/>
</dbReference>